<dbReference type="EMBL" id="VSRR010000470">
    <property type="protein sequence ID" value="MPC16014.1"/>
    <property type="molecule type" value="Genomic_DNA"/>
</dbReference>
<dbReference type="AlphaFoldDB" id="A0A5B7D4T9"/>
<name>A0A5B7D4T9_PORTR</name>
<comment type="caution">
    <text evidence="1">The sequence shown here is derived from an EMBL/GenBank/DDBJ whole genome shotgun (WGS) entry which is preliminary data.</text>
</comment>
<proteinExistence type="predicted"/>
<evidence type="ECO:0000313" key="1">
    <source>
        <dbReference type="EMBL" id="MPC16014.1"/>
    </source>
</evidence>
<protein>
    <submittedName>
        <fullName evidence="1">Uncharacterized protein</fullName>
    </submittedName>
</protein>
<sequence>MVQPHSLTSSQDECIIPRKLLDDLAGNLAKLVRYYWITISVALQDGGTRVTNGSLGTQTRLKIEWKNTHNDSPSVSQAVEEDNL</sequence>
<reference evidence="1 2" key="1">
    <citation type="submission" date="2019-05" db="EMBL/GenBank/DDBJ databases">
        <title>Another draft genome of Portunus trituberculatus and its Hox gene families provides insights of decapod evolution.</title>
        <authorList>
            <person name="Jeong J.-H."/>
            <person name="Song I."/>
            <person name="Kim S."/>
            <person name="Choi T."/>
            <person name="Kim D."/>
            <person name="Ryu S."/>
            <person name="Kim W."/>
        </authorList>
    </citation>
    <scope>NUCLEOTIDE SEQUENCE [LARGE SCALE GENOMIC DNA]</scope>
    <source>
        <tissue evidence="1">Muscle</tissue>
    </source>
</reference>
<dbReference type="Proteomes" id="UP000324222">
    <property type="component" value="Unassembled WGS sequence"/>
</dbReference>
<gene>
    <name evidence="1" type="ORF">E2C01_008821</name>
</gene>
<accession>A0A5B7D4T9</accession>
<organism evidence="1 2">
    <name type="scientific">Portunus trituberculatus</name>
    <name type="common">Swimming crab</name>
    <name type="synonym">Neptunus trituberculatus</name>
    <dbReference type="NCBI Taxonomy" id="210409"/>
    <lineage>
        <taxon>Eukaryota</taxon>
        <taxon>Metazoa</taxon>
        <taxon>Ecdysozoa</taxon>
        <taxon>Arthropoda</taxon>
        <taxon>Crustacea</taxon>
        <taxon>Multicrustacea</taxon>
        <taxon>Malacostraca</taxon>
        <taxon>Eumalacostraca</taxon>
        <taxon>Eucarida</taxon>
        <taxon>Decapoda</taxon>
        <taxon>Pleocyemata</taxon>
        <taxon>Brachyura</taxon>
        <taxon>Eubrachyura</taxon>
        <taxon>Portunoidea</taxon>
        <taxon>Portunidae</taxon>
        <taxon>Portuninae</taxon>
        <taxon>Portunus</taxon>
    </lineage>
</organism>
<keyword evidence="2" id="KW-1185">Reference proteome</keyword>
<evidence type="ECO:0000313" key="2">
    <source>
        <dbReference type="Proteomes" id="UP000324222"/>
    </source>
</evidence>